<accession>A0ABD3S3C0</accession>
<reference evidence="4 5" key="1">
    <citation type="submission" date="2024-12" db="EMBL/GenBank/DDBJ databases">
        <title>The unique morphological basis and parallel evolutionary history of personate flowers in Penstemon.</title>
        <authorList>
            <person name="Depatie T.H."/>
            <person name="Wessinger C.A."/>
        </authorList>
    </citation>
    <scope>NUCLEOTIDE SEQUENCE [LARGE SCALE GENOMIC DNA]</scope>
    <source>
        <strain evidence="4">WTNN_2</strain>
        <tissue evidence="4">Leaf</tissue>
    </source>
</reference>
<dbReference type="InterPro" id="IPR008584">
    <property type="entry name" value="CXXC_Zn-binding_euk"/>
</dbReference>
<dbReference type="AlphaFoldDB" id="A0ABD3S3C0"/>
<dbReference type="GO" id="GO:0046872">
    <property type="term" value="F:metal ion binding"/>
    <property type="evidence" value="ECO:0007669"/>
    <property type="project" value="UniProtKB-KW"/>
</dbReference>
<gene>
    <name evidence="4" type="ORF">ACJIZ3_004881</name>
</gene>
<evidence type="ECO:0008006" key="6">
    <source>
        <dbReference type="Google" id="ProtNLM"/>
    </source>
</evidence>
<dbReference type="PANTHER" id="PTHR12857">
    <property type="entry name" value="CXXC MOTIF CONTAINING ZINC BINDING PROTEIN"/>
    <property type="match status" value="1"/>
</dbReference>
<dbReference type="Pfam" id="PF05907">
    <property type="entry name" value="CXXC_Zn-b_euk"/>
    <property type="match status" value="1"/>
</dbReference>
<evidence type="ECO:0000256" key="3">
    <source>
        <dbReference type="ARBA" id="ARBA00022833"/>
    </source>
</evidence>
<organism evidence="4 5">
    <name type="scientific">Penstemon smallii</name>
    <dbReference type="NCBI Taxonomy" id="265156"/>
    <lineage>
        <taxon>Eukaryota</taxon>
        <taxon>Viridiplantae</taxon>
        <taxon>Streptophyta</taxon>
        <taxon>Embryophyta</taxon>
        <taxon>Tracheophyta</taxon>
        <taxon>Spermatophyta</taxon>
        <taxon>Magnoliopsida</taxon>
        <taxon>eudicotyledons</taxon>
        <taxon>Gunneridae</taxon>
        <taxon>Pentapetalae</taxon>
        <taxon>asterids</taxon>
        <taxon>lamiids</taxon>
        <taxon>Lamiales</taxon>
        <taxon>Plantaginaceae</taxon>
        <taxon>Cheloneae</taxon>
        <taxon>Penstemon</taxon>
    </lineage>
</organism>
<evidence type="ECO:0000313" key="5">
    <source>
        <dbReference type="Proteomes" id="UP001634393"/>
    </source>
</evidence>
<protein>
    <recommendedName>
        <fullName evidence="6">CXXC motif containing zinc binding protein</fullName>
    </recommendedName>
</protein>
<dbReference type="EMBL" id="JBJXBP010000007">
    <property type="protein sequence ID" value="KAL3818976.1"/>
    <property type="molecule type" value="Genomic_DNA"/>
</dbReference>
<name>A0ABD3S3C0_9LAMI</name>
<keyword evidence="2" id="KW-0479">Metal-binding</keyword>
<comment type="similarity">
    <text evidence="1">Belongs to the UPF0587 family.</text>
</comment>
<comment type="caution">
    <text evidence="4">The sequence shown here is derived from an EMBL/GenBank/DDBJ whole genome shotgun (WGS) entry which is preliminary data.</text>
</comment>
<proteinExistence type="inferred from homology"/>
<evidence type="ECO:0000256" key="2">
    <source>
        <dbReference type="ARBA" id="ARBA00022723"/>
    </source>
</evidence>
<evidence type="ECO:0000256" key="1">
    <source>
        <dbReference type="ARBA" id="ARBA00007818"/>
    </source>
</evidence>
<dbReference type="Proteomes" id="UP001634393">
    <property type="component" value="Unassembled WGS sequence"/>
</dbReference>
<sequence length="166" mass="18266">MVNYLLMITADLENLTNLQPQGGCDDPSFTYYFKMKCGNCGELTQKETCVSLNETVPAAKGKGNIHLAQKCKFCSRDGTVTMMTGRGRPLTQAQAESGTYAPLMLFDFRGFEPEEFLFGSGWKAESTGGTNFTDIDLSGGDFAEYDEEGQCPVMISNLRAMFKVVK</sequence>
<dbReference type="PANTHER" id="PTHR12857:SF0">
    <property type="entry name" value="CXXC MOTIF CONTAINING ZINC BINDING PROTEIN"/>
    <property type="match status" value="1"/>
</dbReference>
<keyword evidence="5" id="KW-1185">Reference proteome</keyword>
<evidence type="ECO:0000313" key="4">
    <source>
        <dbReference type="EMBL" id="KAL3818976.1"/>
    </source>
</evidence>
<keyword evidence="3" id="KW-0862">Zinc</keyword>
<dbReference type="SUPFAM" id="SSF141678">
    <property type="entry name" value="MAL13P1.257-like"/>
    <property type="match status" value="1"/>
</dbReference>